<reference evidence="1" key="1">
    <citation type="submission" date="2015-12" db="EMBL/GenBank/DDBJ databases">
        <title>Update maize B73 reference genome by single molecule sequencing technologies.</title>
        <authorList>
            <consortium name="Maize Genome Sequencing Project"/>
            <person name="Ware D."/>
        </authorList>
    </citation>
    <scope>NUCLEOTIDE SEQUENCE</scope>
    <source>
        <tissue evidence="1">Seedling</tissue>
    </source>
</reference>
<dbReference type="InParanoid" id="A0A1D6HHH3"/>
<proteinExistence type="predicted"/>
<sequence length="104" mass="11194">MVGSQLINAGNHVVAKYALSVGVNRVVFCVIRGLLAKSPPSRSSPSSNIAARTTSLCHSATCYLTWNLLVSFILGLTPLTRFGAMLNLKPVVMSWTRGLQICFV</sequence>
<evidence type="ECO:0000313" key="1">
    <source>
        <dbReference type="EMBL" id="AQK73983.1"/>
    </source>
</evidence>
<organism evidence="1">
    <name type="scientific">Zea mays</name>
    <name type="common">Maize</name>
    <dbReference type="NCBI Taxonomy" id="4577"/>
    <lineage>
        <taxon>Eukaryota</taxon>
        <taxon>Viridiplantae</taxon>
        <taxon>Streptophyta</taxon>
        <taxon>Embryophyta</taxon>
        <taxon>Tracheophyta</taxon>
        <taxon>Spermatophyta</taxon>
        <taxon>Magnoliopsida</taxon>
        <taxon>Liliopsida</taxon>
        <taxon>Poales</taxon>
        <taxon>Poaceae</taxon>
        <taxon>PACMAD clade</taxon>
        <taxon>Panicoideae</taxon>
        <taxon>Andropogonodae</taxon>
        <taxon>Andropogoneae</taxon>
        <taxon>Tripsacinae</taxon>
        <taxon>Zea</taxon>
    </lineage>
</organism>
<name>A0A1D6HHH3_MAIZE</name>
<gene>
    <name evidence="1" type="ORF">ZEAMMB73_Zm00001d017764</name>
</gene>
<dbReference type="EMBL" id="CM000781">
    <property type="protein sequence ID" value="AQK73983.1"/>
    <property type="molecule type" value="Genomic_DNA"/>
</dbReference>
<protein>
    <submittedName>
        <fullName evidence="1">Uncharacterized protein</fullName>
    </submittedName>
</protein>
<accession>A0A1D6HHH3</accession>
<dbReference type="PaxDb" id="4577-GRMZM2G449796_P01"/>
<dbReference type="AlphaFoldDB" id="A0A1D6HHH3"/>